<dbReference type="Proteomes" id="UP000441925">
    <property type="component" value="Unassembled WGS sequence"/>
</dbReference>
<evidence type="ECO:0000313" key="2">
    <source>
        <dbReference type="Proteomes" id="UP000441925"/>
    </source>
</evidence>
<dbReference type="AlphaFoldDB" id="A0A6N7VDD9"/>
<dbReference type="Pfam" id="PF05991">
    <property type="entry name" value="NYN_YacP"/>
    <property type="match status" value="1"/>
</dbReference>
<dbReference type="RefSeq" id="WP_154539637.1">
    <property type="nucleotide sequence ID" value="NZ_VULQ01000003.1"/>
</dbReference>
<name>A0A6N7VDD9_9FIRM</name>
<evidence type="ECO:0000313" key="1">
    <source>
        <dbReference type="EMBL" id="MSS77470.1"/>
    </source>
</evidence>
<dbReference type="CDD" id="cd10912">
    <property type="entry name" value="PIN_YacP-like"/>
    <property type="match status" value="1"/>
</dbReference>
<proteinExistence type="predicted"/>
<reference evidence="1 2" key="1">
    <citation type="submission" date="2019-08" db="EMBL/GenBank/DDBJ databases">
        <title>In-depth cultivation of the pig gut microbiome towards novel bacterial diversity and tailored functional studies.</title>
        <authorList>
            <person name="Wylensek D."/>
            <person name="Hitch T.C.A."/>
            <person name="Clavel T."/>
        </authorList>
    </citation>
    <scope>NUCLEOTIDE SEQUENCE [LARGE SCALE GENOMIC DNA]</scope>
    <source>
        <strain evidence="1 2">WCA-380-WT-2B</strain>
    </source>
</reference>
<dbReference type="PANTHER" id="PTHR34547:SF1">
    <property type="entry name" value="YACP-LIKE NYN DOMAIN PROTEIN"/>
    <property type="match status" value="1"/>
</dbReference>
<sequence length="175" mass="20325">MALTKKNLTYIDGYNIINSWPELKSIQSQSLELAREKLIDMMAEYACLSNEIVELVFDAYNSDGDRENISEKLGIKIVYTKKFQTADTYIEKMTNLYARRHNVKVVTDDGQVQSLAFERGASRITALELRNELMNMKHKIKRSKRKDFSTNFKDFPISDELKDLLDDIGDRLKDE</sequence>
<accession>A0A6N7VDD9</accession>
<dbReference type="InterPro" id="IPR010298">
    <property type="entry name" value="YacP-like"/>
</dbReference>
<organism evidence="1 2">
    <name type="scientific">Anaerococcus porci</name>
    <dbReference type="NCBI Taxonomy" id="2652269"/>
    <lineage>
        <taxon>Bacteria</taxon>
        <taxon>Bacillati</taxon>
        <taxon>Bacillota</taxon>
        <taxon>Tissierellia</taxon>
        <taxon>Tissierellales</taxon>
        <taxon>Peptoniphilaceae</taxon>
        <taxon>Anaerococcus</taxon>
    </lineage>
</organism>
<protein>
    <submittedName>
        <fullName evidence="1">NYN domain-containing protein</fullName>
    </submittedName>
</protein>
<keyword evidence="2" id="KW-1185">Reference proteome</keyword>
<comment type="caution">
    <text evidence="1">The sequence shown here is derived from an EMBL/GenBank/DDBJ whole genome shotgun (WGS) entry which is preliminary data.</text>
</comment>
<dbReference type="EMBL" id="VULQ01000003">
    <property type="protein sequence ID" value="MSS77470.1"/>
    <property type="molecule type" value="Genomic_DNA"/>
</dbReference>
<dbReference type="PANTHER" id="PTHR34547">
    <property type="entry name" value="YACP-LIKE NYN DOMAIN PROTEIN"/>
    <property type="match status" value="1"/>
</dbReference>
<gene>
    <name evidence="1" type="ORF">FYJ26_03460</name>
</gene>